<accession>A0AAV4TWZ3</accession>
<organism evidence="1 2">
    <name type="scientific">Caerostris extrusa</name>
    <name type="common">Bark spider</name>
    <name type="synonym">Caerostris bankana</name>
    <dbReference type="NCBI Taxonomy" id="172846"/>
    <lineage>
        <taxon>Eukaryota</taxon>
        <taxon>Metazoa</taxon>
        <taxon>Ecdysozoa</taxon>
        <taxon>Arthropoda</taxon>
        <taxon>Chelicerata</taxon>
        <taxon>Arachnida</taxon>
        <taxon>Araneae</taxon>
        <taxon>Araneomorphae</taxon>
        <taxon>Entelegynae</taxon>
        <taxon>Araneoidea</taxon>
        <taxon>Araneidae</taxon>
        <taxon>Caerostris</taxon>
    </lineage>
</organism>
<sequence length="106" mass="12662">MSSWKGETFIQEFFFIECLLKERKTGYRLRITSAKSLYTLRYVLFPWDLVSVREHSLYYERDRMILPDAISVKRAQIQVLRGIGASKCKLLPHGDFFFLLLEFEIF</sequence>
<evidence type="ECO:0000313" key="2">
    <source>
        <dbReference type="Proteomes" id="UP001054945"/>
    </source>
</evidence>
<gene>
    <name evidence="1" type="ORF">CEXT_156521</name>
</gene>
<proteinExistence type="predicted"/>
<dbReference type="EMBL" id="BPLR01011865">
    <property type="protein sequence ID" value="GIY49689.1"/>
    <property type="molecule type" value="Genomic_DNA"/>
</dbReference>
<protein>
    <submittedName>
        <fullName evidence="1">Uncharacterized protein</fullName>
    </submittedName>
</protein>
<keyword evidence="2" id="KW-1185">Reference proteome</keyword>
<comment type="caution">
    <text evidence="1">The sequence shown here is derived from an EMBL/GenBank/DDBJ whole genome shotgun (WGS) entry which is preliminary data.</text>
</comment>
<dbReference type="AlphaFoldDB" id="A0AAV4TWZ3"/>
<dbReference type="Proteomes" id="UP001054945">
    <property type="component" value="Unassembled WGS sequence"/>
</dbReference>
<evidence type="ECO:0000313" key="1">
    <source>
        <dbReference type="EMBL" id="GIY49689.1"/>
    </source>
</evidence>
<reference evidence="1 2" key="1">
    <citation type="submission" date="2021-06" db="EMBL/GenBank/DDBJ databases">
        <title>Caerostris extrusa draft genome.</title>
        <authorList>
            <person name="Kono N."/>
            <person name="Arakawa K."/>
        </authorList>
    </citation>
    <scope>NUCLEOTIDE SEQUENCE [LARGE SCALE GENOMIC DNA]</scope>
</reference>
<name>A0AAV4TWZ3_CAEEX</name>